<accession>A0A3E1R874</accession>
<dbReference type="InterPro" id="IPR036380">
    <property type="entry name" value="Isochorismatase-like_sf"/>
</dbReference>
<dbReference type="RefSeq" id="WP_117179574.1">
    <property type="nucleotide sequence ID" value="NZ_QFZK01000016.1"/>
</dbReference>
<dbReference type="Proteomes" id="UP000260665">
    <property type="component" value="Unassembled WGS sequence"/>
</dbReference>
<evidence type="ECO:0000256" key="1">
    <source>
        <dbReference type="ARBA" id="ARBA00006336"/>
    </source>
</evidence>
<reference evidence="3 4" key="1">
    <citation type="submission" date="2018-05" db="EMBL/GenBank/DDBJ databases">
        <title>Rhodoferax soyangensis sp.nov., isolated from an oligotrophic freshwater lake.</title>
        <authorList>
            <person name="Park M."/>
        </authorList>
    </citation>
    <scope>NUCLEOTIDE SEQUENCE [LARGE SCALE GENOMIC DNA]</scope>
    <source>
        <strain evidence="3 4">IMCC26218</strain>
    </source>
</reference>
<name>A0A3E1R874_9BURK</name>
<dbReference type="InterPro" id="IPR052347">
    <property type="entry name" value="Isochorismatase_Nicotinamidase"/>
</dbReference>
<evidence type="ECO:0000313" key="4">
    <source>
        <dbReference type="Proteomes" id="UP000260665"/>
    </source>
</evidence>
<gene>
    <name evidence="3" type="ORF">DIC66_18295</name>
</gene>
<sequence>MNSETTNHYDLLVIDPQNDFLDIAGATLPVVGANADMQRLADWLLAHWAQVQSITVTLDSHASVGVERTSFWQDAQGQPLPPFTLVAAADVQAGRYLPRHAAHTAEVLRYLQALESGGQRQLIVWPVHCVVGTWGHNIHSGLAEALAAWEAQSGQVCNKVLKGQHPLTEQYSAFRAEVPRADDARTQLNQALLQQLAASPNTLLVAGEALSHCVACSVDDLLAHLPPERLRHTVLLTDCMSPVSGFEAAGQAFLQRARAGGLQTQRLAELA</sequence>
<dbReference type="OrthoDB" id="9791276at2"/>
<proteinExistence type="inferred from homology"/>
<evidence type="ECO:0000313" key="3">
    <source>
        <dbReference type="EMBL" id="RFO95443.1"/>
    </source>
</evidence>
<dbReference type="PANTHER" id="PTHR11080">
    <property type="entry name" value="PYRAZINAMIDASE/NICOTINAMIDASE"/>
    <property type="match status" value="1"/>
</dbReference>
<dbReference type="EMBL" id="QFZK01000016">
    <property type="protein sequence ID" value="RFO95443.1"/>
    <property type="molecule type" value="Genomic_DNA"/>
</dbReference>
<keyword evidence="2" id="KW-0378">Hydrolase</keyword>
<dbReference type="GO" id="GO:0016787">
    <property type="term" value="F:hydrolase activity"/>
    <property type="evidence" value="ECO:0007669"/>
    <property type="project" value="UniProtKB-KW"/>
</dbReference>
<dbReference type="SUPFAM" id="SSF52499">
    <property type="entry name" value="Isochorismatase-like hydrolases"/>
    <property type="match status" value="1"/>
</dbReference>
<organism evidence="3 4">
    <name type="scientific">Rhodoferax lacus</name>
    <dbReference type="NCBI Taxonomy" id="2184758"/>
    <lineage>
        <taxon>Bacteria</taxon>
        <taxon>Pseudomonadati</taxon>
        <taxon>Pseudomonadota</taxon>
        <taxon>Betaproteobacteria</taxon>
        <taxon>Burkholderiales</taxon>
        <taxon>Comamonadaceae</taxon>
        <taxon>Rhodoferax</taxon>
    </lineage>
</organism>
<keyword evidence="4" id="KW-1185">Reference proteome</keyword>
<dbReference type="AlphaFoldDB" id="A0A3E1R874"/>
<dbReference type="PANTHER" id="PTHR11080:SF2">
    <property type="entry name" value="LD05707P"/>
    <property type="match status" value="1"/>
</dbReference>
<protein>
    <recommendedName>
        <fullName evidence="5">Cysteine hydrolase</fullName>
    </recommendedName>
</protein>
<dbReference type="Gene3D" id="3.40.50.850">
    <property type="entry name" value="Isochorismatase-like"/>
    <property type="match status" value="1"/>
</dbReference>
<comment type="caution">
    <text evidence="3">The sequence shown here is derived from an EMBL/GenBank/DDBJ whole genome shotgun (WGS) entry which is preliminary data.</text>
</comment>
<evidence type="ECO:0000256" key="2">
    <source>
        <dbReference type="ARBA" id="ARBA00022801"/>
    </source>
</evidence>
<comment type="similarity">
    <text evidence="1">Belongs to the isochorismatase family.</text>
</comment>
<evidence type="ECO:0008006" key="5">
    <source>
        <dbReference type="Google" id="ProtNLM"/>
    </source>
</evidence>